<evidence type="ECO:0000313" key="2">
    <source>
        <dbReference type="Proteomes" id="UP001232973"/>
    </source>
</evidence>
<evidence type="ECO:0000313" key="1">
    <source>
        <dbReference type="EMBL" id="MDQ0188222.1"/>
    </source>
</evidence>
<dbReference type="InterPro" id="IPR036520">
    <property type="entry name" value="UPF0759_sf"/>
</dbReference>
<dbReference type="Gene3D" id="3.20.20.410">
    <property type="entry name" value="Protein of unknown function UPF0759"/>
    <property type="match status" value="1"/>
</dbReference>
<accession>A0ABT9XDF3</accession>
<dbReference type="Proteomes" id="UP001232973">
    <property type="component" value="Unassembled WGS sequence"/>
</dbReference>
<name>A0ABT9XDF3_9BACL</name>
<keyword evidence="2" id="KW-1185">Reference proteome</keyword>
<comment type="caution">
    <text evidence="1">The sequence shown here is derived from an EMBL/GenBank/DDBJ whole genome shotgun (WGS) entry which is preliminary data.</text>
</comment>
<dbReference type="InterPro" id="IPR002763">
    <property type="entry name" value="DUF72"/>
</dbReference>
<dbReference type="Pfam" id="PF01904">
    <property type="entry name" value="DUF72"/>
    <property type="match status" value="1"/>
</dbReference>
<gene>
    <name evidence="1" type="ORF">J2S03_000026</name>
</gene>
<proteinExistence type="predicted"/>
<sequence length="285" mass="32738">MVVRVGTCAWADHEDFYPRSVKPEERLAFYARYFSVVEVDSTYYRIPAPRTVEHWAEITPDGFVFDVKAHRTLTFHDRGRVDEDTRCRDAALFEAAVAPLAAAGKLGLLVFQYPPWFVASEANQRRVESMRERYRDFVVAVEFRNRSWWQGPRADASERWLRSLGLVNVVCDEPQAGFGSIPFVPAVTNRLGVVFRLHGRNESTWYQKGLTSSAQRFDYLYTPQELQAFVPVVQRFADEASEVHILMNNNQGDYAVRNALDWTRLLSLPVPGDVTDLPGQQIRLF</sequence>
<dbReference type="SUPFAM" id="SSF117396">
    <property type="entry name" value="TM1631-like"/>
    <property type="match status" value="1"/>
</dbReference>
<dbReference type="PANTHER" id="PTHR30348">
    <property type="entry name" value="UNCHARACTERIZED PROTEIN YECE"/>
    <property type="match status" value="1"/>
</dbReference>
<dbReference type="EMBL" id="JAUSTP010000001">
    <property type="protein sequence ID" value="MDQ0188222.1"/>
    <property type="molecule type" value="Genomic_DNA"/>
</dbReference>
<reference evidence="1 2" key="1">
    <citation type="submission" date="2023-07" db="EMBL/GenBank/DDBJ databases">
        <title>Genomic Encyclopedia of Type Strains, Phase IV (KMG-IV): sequencing the most valuable type-strain genomes for metagenomic binning, comparative biology and taxonomic classification.</title>
        <authorList>
            <person name="Goeker M."/>
        </authorList>
    </citation>
    <scope>NUCLEOTIDE SEQUENCE [LARGE SCALE GENOMIC DNA]</scope>
    <source>
        <strain evidence="1 2">DSM 4006</strain>
    </source>
</reference>
<dbReference type="PANTHER" id="PTHR30348:SF13">
    <property type="entry name" value="UPF0759 PROTEIN YUNF"/>
    <property type="match status" value="1"/>
</dbReference>
<protein>
    <submittedName>
        <fullName evidence="1">Uncharacterized protein YecE (DUF72 family)</fullName>
    </submittedName>
</protein>
<dbReference type="RefSeq" id="WP_274455642.1">
    <property type="nucleotide sequence ID" value="NZ_CP067097.1"/>
</dbReference>
<organism evidence="1 2">
    <name type="scientific">Alicyclobacillus cycloheptanicus</name>
    <dbReference type="NCBI Taxonomy" id="1457"/>
    <lineage>
        <taxon>Bacteria</taxon>
        <taxon>Bacillati</taxon>
        <taxon>Bacillota</taxon>
        <taxon>Bacilli</taxon>
        <taxon>Bacillales</taxon>
        <taxon>Alicyclobacillaceae</taxon>
        <taxon>Alicyclobacillus</taxon>
    </lineage>
</organism>